<proteinExistence type="predicted"/>
<accession>A0AAV2NL43</accession>
<dbReference type="EMBL" id="OZ034825">
    <property type="protein sequence ID" value="CAL1680498.1"/>
    <property type="molecule type" value="Genomic_DNA"/>
</dbReference>
<feature type="region of interest" description="Disordered" evidence="1">
    <location>
        <begin position="23"/>
        <end position="77"/>
    </location>
</feature>
<reference evidence="2" key="1">
    <citation type="submission" date="2024-04" db="EMBL/GenBank/DDBJ databases">
        <authorList>
            <consortium name="Molecular Ecology Group"/>
        </authorList>
    </citation>
    <scope>NUCLEOTIDE SEQUENCE</scope>
</reference>
<protein>
    <submittedName>
        <fullName evidence="2">Uncharacterized protein</fullName>
    </submittedName>
</protein>
<keyword evidence="3" id="KW-1185">Reference proteome</keyword>
<feature type="compositionally biased region" description="Basic and acidic residues" evidence="1">
    <location>
        <begin position="30"/>
        <end position="48"/>
    </location>
</feature>
<sequence length="126" mass="13510">MVEGKLLIRARLNACLGSHFPCRSSPWLNEDERRSGTRNGERSEEKWGGLRGVAEAARNGEGGGRDDETPTPAGEAGLMKSVCPVKVKINWRSGGGYRDNQPGPVVFKPSLVALPIAFSFGLQSGT</sequence>
<evidence type="ECO:0000256" key="1">
    <source>
        <dbReference type="SAM" id="MobiDB-lite"/>
    </source>
</evidence>
<name>A0AAV2NL43_9HYME</name>
<evidence type="ECO:0000313" key="2">
    <source>
        <dbReference type="EMBL" id="CAL1680498.1"/>
    </source>
</evidence>
<dbReference type="Proteomes" id="UP001497644">
    <property type="component" value="Chromosome 2"/>
</dbReference>
<organism evidence="2 3">
    <name type="scientific">Lasius platythorax</name>
    <dbReference type="NCBI Taxonomy" id="488582"/>
    <lineage>
        <taxon>Eukaryota</taxon>
        <taxon>Metazoa</taxon>
        <taxon>Ecdysozoa</taxon>
        <taxon>Arthropoda</taxon>
        <taxon>Hexapoda</taxon>
        <taxon>Insecta</taxon>
        <taxon>Pterygota</taxon>
        <taxon>Neoptera</taxon>
        <taxon>Endopterygota</taxon>
        <taxon>Hymenoptera</taxon>
        <taxon>Apocrita</taxon>
        <taxon>Aculeata</taxon>
        <taxon>Formicoidea</taxon>
        <taxon>Formicidae</taxon>
        <taxon>Formicinae</taxon>
        <taxon>Lasius</taxon>
        <taxon>Lasius</taxon>
    </lineage>
</organism>
<dbReference type="AlphaFoldDB" id="A0AAV2NL43"/>
<evidence type="ECO:0000313" key="3">
    <source>
        <dbReference type="Proteomes" id="UP001497644"/>
    </source>
</evidence>
<gene>
    <name evidence="2" type="ORF">LPLAT_LOCUS6501</name>
</gene>